<accession>A0AAJ2BBW7</accession>
<dbReference type="InterPro" id="IPR050697">
    <property type="entry name" value="Adenylyl/Guanylyl_Cyclase_3/4"/>
</dbReference>
<feature type="domain" description="Guanylate cyclase" evidence="2">
    <location>
        <begin position="419"/>
        <end position="551"/>
    </location>
</feature>
<dbReference type="PROSITE" id="PS50125">
    <property type="entry name" value="GUANYLATE_CYCLASE_2"/>
    <property type="match status" value="1"/>
</dbReference>
<keyword evidence="3" id="KW-0456">Lyase</keyword>
<evidence type="ECO:0000313" key="4">
    <source>
        <dbReference type="Proteomes" id="UP001255601"/>
    </source>
</evidence>
<keyword evidence="1" id="KW-0472">Membrane</keyword>
<dbReference type="CDD" id="cd07302">
    <property type="entry name" value="CHD"/>
    <property type="match status" value="1"/>
</dbReference>
<keyword evidence="1" id="KW-1133">Transmembrane helix</keyword>
<dbReference type="Pfam" id="PF00211">
    <property type="entry name" value="Guanylate_cyc"/>
    <property type="match status" value="1"/>
</dbReference>
<protein>
    <submittedName>
        <fullName evidence="3">Adenylate cyclase</fullName>
        <ecNumber evidence="3">4.6.1.1</ecNumber>
    </submittedName>
</protein>
<dbReference type="GO" id="GO:0004016">
    <property type="term" value="F:adenylate cyclase activity"/>
    <property type="evidence" value="ECO:0007669"/>
    <property type="project" value="UniProtKB-EC"/>
</dbReference>
<dbReference type="EC" id="4.6.1.1" evidence="3"/>
<dbReference type="RefSeq" id="WP_309769318.1">
    <property type="nucleotide sequence ID" value="NZ_JAVIZC010000001.1"/>
</dbReference>
<dbReference type="InterPro" id="IPR001054">
    <property type="entry name" value="A/G_cyclase"/>
</dbReference>
<dbReference type="InterPro" id="IPR029787">
    <property type="entry name" value="Nucleotide_cyclase"/>
</dbReference>
<dbReference type="EMBL" id="JAVIZC010000001">
    <property type="protein sequence ID" value="MDR6100191.1"/>
    <property type="molecule type" value="Genomic_DNA"/>
</dbReference>
<proteinExistence type="predicted"/>
<dbReference type="Proteomes" id="UP001255601">
    <property type="component" value="Unassembled WGS sequence"/>
</dbReference>
<organism evidence="3 4">
    <name type="scientific">Agrobacterium larrymoorei</name>
    <dbReference type="NCBI Taxonomy" id="160699"/>
    <lineage>
        <taxon>Bacteria</taxon>
        <taxon>Pseudomonadati</taxon>
        <taxon>Pseudomonadota</taxon>
        <taxon>Alphaproteobacteria</taxon>
        <taxon>Hyphomicrobiales</taxon>
        <taxon>Rhizobiaceae</taxon>
        <taxon>Rhizobium/Agrobacterium group</taxon>
        <taxon>Agrobacterium</taxon>
    </lineage>
</organism>
<dbReference type="GO" id="GO:0009190">
    <property type="term" value="P:cyclic nucleotide biosynthetic process"/>
    <property type="evidence" value="ECO:0007669"/>
    <property type="project" value="InterPro"/>
</dbReference>
<feature type="transmembrane region" description="Helical" evidence="1">
    <location>
        <begin position="314"/>
        <end position="334"/>
    </location>
</feature>
<evidence type="ECO:0000259" key="2">
    <source>
        <dbReference type="PROSITE" id="PS50125"/>
    </source>
</evidence>
<dbReference type="SUPFAM" id="SSF55073">
    <property type="entry name" value="Nucleotide cyclase"/>
    <property type="match status" value="1"/>
</dbReference>
<sequence length="607" mass="66464">MRLFSKIVSFPDTIPLSLTLQAATAGIVGLTSILILAIQLSTNSLATRTLVSSNAHWLMASVENNVTNLFSPVERQIAFLVKGVSKDEVDPKKEEQLTSILTGALASVPQIRVLSFIGADGSISGVAQGPDGVFPFSDVVRTDDERKELDQARTHRDARWGTPYFVGADTIKTTVVNLRQSAFRGEEFKGFFSATITIDTLSEQLKALRPMMQGITPFILYGEDRVLAHPNIARAKFELSKEKTLPRIAEIGDPFLQGFLGKREAIHLGDLQAEIVDHDGDRRVIISRDLGHYSPAPLTIGLELPPVLLKPLSWLWWALIASIVSLVLGVTVAVKVSQMLARPINMMGKQASGDAAPGLNVRPPLSPSIFSELNIHIQAYNNMLAGLKRLEVYVPNLWARRITENASIHKAEPEECIATVMFVDIAGFTAASESLRPSEVAQFLNKYFALVGDCVEKQNGTIDKFIGDGLMAFWGALEKRPDHADRAVNAAELIAVAVEEENQKRRHMGLSEWRIRIGIHSGMIRVGNIGIPNRLAFTIVGDTVNIASRLEQLGKTVDNPGPVTVIVSASTHKLLASHPLVFEPLGFHELSGRKGEVEVYRGFLKTD</sequence>
<dbReference type="SMART" id="SM00044">
    <property type="entry name" value="CYCc"/>
    <property type="match status" value="1"/>
</dbReference>
<keyword evidence="1" id="KW-0812">Transmembrane</keyword>
<dbReference type="PANTHER" id="PTHR43081">
    <property type="entry name" value="ADENYLATE CYCLASE, TERMINAL-DIFFERENTIATION SPECIFIC-RELATED"/>
    <property type="match status" value="1"/>
</dbReference>
<evidence type="ECO:0000256" key="1">
    <source>
        <dbReference type="SAM" id="Phobius"/>
    </source>
</evidence>
<evidence type="ECO:0000313" key="3">
    <source>
        <dbReference type="EMBL" id="MDR6100191.1"/>
    </source>
</evidence>
<dbReference type="PANTHER" id="PTHR43081:SF1">
    <property type="entry name" value="ADENYLATE CYCLASE, TERMINAL-DIFFERENTIATION SPECIFIC"/>
    <property type="match status" value="1"/>
</dbReference>
<dbReference type="Gene3D" id="3.30.70.1230">
    <property type="entry name" value="Nucleotide cyclase"/>
    <property type="match status" value="1"/>
</dbReference>
<reference evidence="3" key="1">
    <citation type="submission" date="2023-08" db="EMBL/GenBank/DDBJ databases">
        <title>Functional and genomic diversity of the sorghum phyllosphere microbiome.</title>
        <authorList>
            <person name="Shade A."/>
        </authorList>
    </citation>
    <scope>NUCLEOTIDE SEQUENCE</scope>
    <source>
        <strain evidence="3">SORGH_AS_0974</strain>
    </source>
</reference>
<dbReference type="AlphaFoldDB" id="A0AAJ2BBW7"/>
<gene>
    <name evidence="3" type="ORF">QE369_000369</name>
</gene>
<name>A0AAJ2BBW7_9HYPH</name>
<comment type="caution">
    <text evidence="3">The sequence shown here is derived from an EMBL/GenBank/DDBJ whole genome shotgun (WGS) entry which is preliminary data.</text>
</comment>
<dbReference type="GO" id="GO:0035556">
    <property type="term" value="P:intracellular signal transduction"/>
    <property type="evidence" value="ECO:0007669"/>
    <property type="project" value="InterPro"/>
</dbReference>